<evidence type="ECO:0000313" key="3">
    <source>
        <dbReference type="EMBL" id="QZT33507.1"/>
    </source>
</evidence>
<dbReference type="OrthoDB" id="2376226at2"/>
<accession>F5LAN4</accession>
<organism evidence="2 4">
    <name type="scientific">Caldalkalibacillus thermarum (strain TA2.A1)</name>
    <dbReference type="NCBI Taxonomy" id="986075"/>
    <lineage>
        <taxon>Bacteria</taxon>
        <taxon>Bacillati</taxon>
        <taxon>Bacillota</taxon>
        <taxon>Bacilli</taxon>
        <taxon>Bacillales</taxon>
        <taxon>Bacillaceae</taxon>
        <taxon>Caldalkalibacillus</taxon>
    </lineage>
</organism>
<dbReference type="EMBL" id="CP082237">
    <property type="protein sequence ID" value="QZT33507.1"/>
    <property type="molecule type" value="Genomic_DNA"/>
</dbReference>
<reference evidence="3 5" key="2">
    <citation type="journal article" date="2020" name="Extremophiles">
        <title>Genomic analysis of Caldalkalibacillus thermarum TA2.A1 reveals aerobic alkaliphilic metabolism and evolutionary hallmarks linking alkaliphilic bacteria and plant life.</title>
        <authorList>
            <person name="de Jong S.I."/>
            <person name="van den Broek M.A."/>
            <person name="Merkel A.Y."/>
            <person name="de la Torre Cortes P."/>
            <person name="Kalamorz F."/>
            <person name="Cook G.M."/>
            <person name="van Loosdrecht M.C.M."/>
            <person name="McMillan D.G.G."/>
        </authorList>
    </citation>
    <scope>NUCLEOTIDE SEQUENCE [LARGE SCALE GENOMIC DNA]</scope>
    <source>
        <strain evidence="3 5">TA2.A1</strain>
    </source>
</reference>
<dbReference type="EMBL" id="AFCE01000164">
    <property type="protein sequence ID" value="EGL81606.1"/>
    <property type="molecule type" value="Genomic_DNA"/>
</dbReference>
<protein>
    <recommendedName>
        <fullName evidence="6">Cytosolic protein</fullName>
    </recommendedName>
</protein>
<sequence length="95" mass="10886">MSNNRRKTMEKAGENNPFTPLSTEYHNLHSRTLEEFPEGPYGFPLEGTLGKQSGWDTGEEVNPRFSYEDEQLHEAATRPYPQADPLRKNPEGHPE</sequence>
<gene>
    <name evidence="2" type="ORF">CathTA2_2969</name>
    <name evidence="3" type="ORF">HUR95_14855</name>
</gene>
<evidence type="ECO:0000313" key="2">
    <source>
        <dbReference type="EMBL" id="EGL81606.1"/>
    </source>
</evidence>
<feature type="region of interest" description="Disordered" evidence="1">
    <location>
        <begin position="1"/>
        <end position="95"/>
    </location>
</feature>
<reference evidence="2 4" key="1">
    <citation type="journal article" date="2011" name="J. Bacteriol.">
        <title>Draft genome sequence of the thermoalkaliphilic Caldalkalibacillus thermarum strain TA2.A1.</title>
        <authorList>
            <person name="Kalamorz F."/>
            <person name="Keis S."/>
            <person name="McMillan D.G."/>
            <person name="Olsson K."/>
            <person name="Stanton J.A."/>
            <person name="Stockwell P."/>
            <person name="Black M.A."/>
            <person name="Klingeman D.M."/>
            <person name="Land M.L."/>
            <person name="Han C.S."/>
            <person name="Martin S.L."/>
            <person name="Becher S.A."/>
            <person name="Peddie C.J."/>
            <person name="Morgan H.W."/>
            <person name="Matthies D."/>
            <person name="Preiss L."/>
            <person name="Meier T."/>
            <person name="Brown S.D."/>
            <person name="Cook G.M."/>
        </authorList>
    </citation>
    <scope>NUCLEOTIDE SEQUENCE [LARGE SCALE GENOMIC DNA]</scope>
    <source>
        <strain evidence="2 4">TA2.A1</strain>
    </source>
</reference>
<feature type="compositionally biased region" description="Polar residues" evidence="1">
    <location>
        <begin position="16"/>
        <end position="25"/>
    </location>
</feature>
<dbReference type="AlphaFoldDB" id="F5LAN4"/>
<dbReference type="KEGG" id="cthu:HUR95_14855"/>
<feature type="compositionally biased region" description="Basic and acidic residues" evidence="1">
    <location>
        <begin position="66"/>
        <end position="76"/>
    </location>
</feature>
<evidence type="ECO:0000256" key="1">
    <source>
        <dbReference type="SAM" id="MobiDB-lite"/>
    </source>
</evidence>
<evidence type="ECO:0000313" key="5">
    <source>
        <dbReference type="Proteomes" id="UP000825179"/>
    </source>
</evidence>
<proteinExistence type="predicted"/>
<reference evidence="3" key="3">
    <citation type="submission" date="2021-08" db="EMBL/GenBank/DDBJ databases">
        <authorList>
            <person name="de Jong S."/>
            <person name="van den Broek M."/>
            <person name="Merkel A."/>
            <person name="de la Torre Cortes P."/>
            <person name="Kalamorz F."/>
            <person name="Cook G."/>
            <person name="van Loosdrecht M."/>
            <person name="McMillan D."/>
        </authorList>
    </citation>
    <scope>NUCLEOTIDE SEQUENCE</scope>
    <source>
        <strain evidence="3">TA2.A1</strain>
    </source>
</reference>
<dbReference type="Proteomes" id="UP000825179">
    <property type="component" value="Chromosome"/>
</dbReference>
<evidence type="ECO:0008006" key="6">
    <source>
        <dbReference type="Google" id="ProtNLM"/>
    </source>
</evidence>
<name>F5LAN4_CALTT</name>
<keyword evidence="5" id="KW-1185">Reference proteome</keyword>
<feature type="compositionally biased region" description="Basic and acidic residues" evidence="1">
    <location>
        <begin position="85"/>
        <end position="95"/>
    </location>
</feature>
<dbReference type="Proteomes" id="UP000010716">
    <property type="component" value="Unassembled WGS sequence"/>
</dbReference>
<dbReference type="RefSeq" id="WP_007506330.1">
    <property type="nucleotide sequence ID" value="NZ_AFCE01000164.1"/>
</dbReference>
<evidence type="ECO:0000313" key="4">
    <source>
        <dbReference type="Proteomes" id="UP000010716"/>
    </source>
</evidence>